<dbReference type="InterPro" id="IPR028082">
    <property type="entry name" value="Peripla_BP_I"/>
</dbReference>
<keyword evidence="1" id="KW-0805">Transcription regulation</keyword>
<dbReference type="RefSeq" id="WP_378097549.1">
    <property type="nucleotide sequence ID" value="NZ_JBHSEP010000010.1"/>
</dbReference>
<organism evidence="5 6">
    <name type="scientific">Cohnella hongkongensis</name>
    <dbReference type="NCBI Taxonomy" id="178337"/>
    <lineage>
        <taxon>Bacteria</taxon>
        <taxon>Bacillati</taxon>
        <taxon>Bacillota</taxon>
        <taxon>Bacilli</taxon>
        <taxon>Bacillales</taxon>
        <taxon>Paenibacillaceae</taxon>
        <taxon>Cohnella</taxon>
    </lineage>
</organism>
<gene>
    <name evidence="5" type="ORF">ACFO3S_14940</name>
</gene>
<dbReference type="InterPro" id="IPR000843">
    <property type="entry name" value="HTH_LacI"/>
</dbReference>
<dbReference type="CDD" id="cd06267">
    <property type="entry name" value="PBP1_LacI_sugar_binding-like"/>
    <property type="match status" value="1"/>
</dbReference>
<dbReference type="PROSITE" id="PS50932">
    <property type="entry name" value="HTH_LACI_2"/>
    <property type="match status" value="1"/>
</dbReference>
<feature type="domain" description="HTH lacI-type" evidence="4">
    <location>
        <begin position="2"/>
        <end position="56"/>
    </location>
</feature>
<protein>
    <submittedName>
        <fullName evidence="5">LacI family DNA-binding transcriptional regulator</fullName>
    </submittedName>
</protein>
<dbReference type="Proteomes" id="UP001596028">
    <property type="component" value="Unassembled WGS sequence"/>
</dbReference>
<dbReference type="SMART" id="SM00354">
    <property type="entry name" value="HTH_LACI"/>
    <property type="match status" value="1"/>
</dbReference>
<dbReference type="SUPFAM" id="SSF47413">
    <property type="entry name" value="lambda repressor-like DNA-binding domains"/>
    <property type="match status" value="1"/>
</dbReference>
<proteinExistence type="predicted"/>
<dbReference type="SUPFAM" id="SSF53822">
    <property type="entry name" value="Periplasmic binding protein-like I"/>
    <property type="match status" value="1"/>
</dbReference>
<dbReference type="Pfam" id="PF00356">
    <property type="entry name" value="LacI"/>
    <property type="match status" value="1"/>
</dbReference>
<evidence type="ECO:0000259" key="4">
    <source>
        <dbReference type="PROSITE" id="PS50932"/>
    </source>
</evidence>
<evidence type="ECO:0000256" key="1">
    <source>
        <dbReference type="ARBA" id="ARBA00023015"/>
    </source>
</evidence>
<dbReference type="Gene3D" id="3.40.50.2300">
    <property type="match status" value="2"/>
</dbReference>
<reference evidence="6" key="1">
    <citation type="journal article" date="2019" name="Int. J. Syst. Evol. Microbiol.">
        <title>The Global Catalogue of Microorganisms (GCM) 10K type strain sequencing project: providing services to taxonomists for standard genome sequencing and annotation.</title>
        <authorList>
            <consortium name="The Broad Institute Genomics Platform"/>
            <consortium name="The Broad Institute Genome Sequencing Center for Infectious Disease"/>
            <person name="Wu L."/>
            <person name="Ma J."/>
        </authorList>
    </citation>
    <scope>NUCLEOTIDE SEQUENCE [LARGE SCALE GENOMIC DNA]</scope>
    <source>
        <strain evidence="6">CCUG 49571</strain>
    </source>
</reference>
<keyword evidence="2 5" id="KW-0238">DNA-binding</keyword>
<keyword evidence="3" id="KW-0804">Transcription</keyword>
<dbReference type="InterPro" id="IPR010982">
    <property type="entry name" value="Lambda_DNA-bd_dom_sf"/>
</dbReference>
<dbReference type="PANTHER" id="PTHR30146:SF109">
    <property type="entry name" value="HTH-TYPE TRANSCRIPTIONAL REGULATOR GALS"/>
    <property type="match status" value="1"/>
</dbReference>
<dbReference type="Gene3D" id="1.10.260.40">
    <property type="entry name" value="lambda repressor-like DNA-binding domains"/>
    <property type="match status" value="1"/>
</dbReference>
<dbReference type="PANTHER" id="PTHR30146">
    <property type="entry name" value="LACI-RELATED TRANSCRIPTIONAL REPRESSOR"/>
    <property type="match status" value="1"/>
</dbReference>
<evidence type="ECO:0000313" key="6">
    <source>
        <dbReference type="Proteomes" id="UP001596028"/>
    </source>
</evidence>
<dbReference type="EMBL" id="JBHSEP010000010">
    <property type="protein sequence ID" value="MFC4599545.1"/>
    <property type="molecule type" value="Genomic_DNA"/>
</dbReference>
<evidence type="ECO:0000256" key="3">
    <source>
        <dbReference type="ARBA" id="ARBA00023163"/>
    </source>
</evidence>
<sequence>MAKIDDVARKAGVSKGTVSNVFSQKRPTSKKVTERVLKASRELNYVPNHIARSLVTKKTMAIGLTVPHGNFFFSSFHTQFINGVILEASTFGYRVLLDMISTKEVQTPTLASYPIDGAIVLGPTEEDERIEMLHRHQIPFVTVGKIMNADVEDGLTVNNDNERILRDIVEYLTSLGHRDILFLNAGKRMTVAAERKQAFEEALRERGIEPLPAMVHYKPPLHSDAYIKYGYDEVAHALGTLKQKVTAVIADDDRTALSAMNAIKDAGLRVPEDISMFVICGDQSMMHQTTPSLTGMDLQPSELGVRAVRLLMHQLGVLEGEYSRNWIVDSSIIVRHSCLPV</sequence>
<name>A0ABV9FEV4_9BACL</name>
<dbReference type="CDD" id="cd01392">
    <property type="entry name" value="HTH_LacI"/>
    <property type="match status" value="1"/>
</dbReference>
<comment type="caution">
    <text evidence="5">The sequence shown here is derived from an EMBL/GenBank/DDBJ whole genome shotgun (WGS) entry which is preliminary data.</text>
</comment>
<evidence type="ECO:0000256" key="2">
    <source>
        <dbReference type="ARBA" id="ARBA00023125"/>
    </source>
</evidence>
<accession>A0ABV9FEV4</accession>
<dbReference type="InterPro" id="IPR046335">
    <property type="entry name" value="LacI/GalR-like_sensor"/>
</dbReference>
<keyword evidence="6" id="KW-1185">Reference proteome</keyword>
<dbReference type="Pfam" id="PF13377">
    <property type="entry name" value="Peripla_BP_3"/>
    <property type="match status" value="1"/>
</dbReference>
<dbReference type="GO" id="GO:0003677">
    <property type="term" value="F:DNA binding"/>
    <property type="evidence" value="ECO:0007669"/>
    <property type="project" value="UniProtKB-KW"/>
</dbReference>
<evidence type="ECO:0000313" key="5">
    <source>
        <dbReference type="EMBL" id="MFC4599545.1"/>
    </source>
</evidence>